<dbReference type="InterPro" id="IPR002347">
    <property type="entry name" value="SDR_fam"/>
</dbReference>
<dbReference type="PRINTS" id="PR00080">
    <property type="entry name" value="SDRFAMILY"/>
</dbReference>
<dbReference type="PRINTS" id="PR00081">
    <property type="entry name" value="GDHRDH"/>
</dbReference>
<dbReference type="CDD" id="cd05360">
    <property type="entry name" value="SDR_c3"/>
    <property type="match status" value="1"/>
</dbReference>
<dbReference type="NCBIfam" id="NF005495">
    <property type="entry name" value="PRK07109.1"/>
    <property type="match status" value="1"/>
</dbReference>
<dbReference type="EMBL" id="CP028324">
    <property type="protein sequence ID" value="AVR95942.1"/>
    <property type="molecule type" value="Genomic_DNA"/>
</dbReference>
<reference evidence="6 7" key="1">
    <citation type="submission" date="2018-03" db="EMBL/GenBank/DDBJ databases">
        <title>Massilia armeniaca sp. nov., isolated from desert soil.</title>
        <authorList>
            <person name="Huang H."/>
            <person name="Ren M."/>
        </authorList>
    </citation>
    <scope>NUCLEOTIDE SEQUENCE [LARGE SCALE GENOMIC DNA]</scope>
    <source>
        <strain evidence="6 7">ZMN-3</strain>
    </source>
</reference>
<evidence type="ECO:0000313" key="6">
    <source>
        <dbReference type="EMBL" id="AVR95942.1"/>
    </source>
</evidence>
<evidence type="ECO:0000256" key="4">
    <source>
        <dbReference type="SAM" id="MobiDB-lite"/>
    </source>
</evidence>
<dbReference type="SUPFAM" id="SSF51735">
    <property type="entry name" value="NAD(P)-binding Rossmann-fold domains"/>
    <property type="match status" value="1"/>
</dbReference>
<dbReference type="Gene3D" id="3.40.50.720">
    <property type="entry name" value="NAD(P)-binding Rossmann-like Domain"/>
    <property type="match status" value="1"/>
</dbReference>
<comment type="similarity">
    <text evidence="1 3">Belongs to the short-chain dehydrogenases/reductases (SDR) family.</text>
</comment>
<dbReference type="InterPro" id="IPR020904">
    <property type="entry name" value="Sc_DH/Rdtase_CS"/>
</dbReference>
<dbReference type="AlphaFoldDB" id="A0A2R4C8R5"/>
<dbReference type="RefSeq" id="WP_107141294.1">
    <property type="nucleotide sequence ID" value="NZ_CP028324.1"/>
</dbReference>
<evidence type="ECO:0000256" key="3">
    <source>
        <dbReference type="RuleBase" id="RU000363"/>
    </source>
</evidence>
<dbReference type="OrthoDB" id="9790266at2"/>
<feature type="compositionally biased region" description="Basic and acidic residues" evidence="4">
    <location>
        <begin position="275"/>
        <end position="295"/>
    </location>
</feature>
<sequence>MHLKKLSDQVIVITGATSGIGLTTARMAAAQGAKLVLAARAEDALHQLEKELQTFGTEALVVPTDVGDKNDVAALAKAAVARFGRIDTWVNNAGVSIFGRLQEVSDEDNHRLFQTNFWGVVNGSMEAVKHMKKSGGALINLGSELSDVSVPLQGMYAASKHAVKGYTDSLRMELEKDGVPISVTLIKPAAIDTMFAVHAKNYMDVEPKLPAPIYAPELVAEAILYAAQHPKRDVHVGGASKMNSVGGFHLPRLFDKMGETMMWSGQRSNRASRSGRQDALHSPDENNELRQREGMGDVTKSSPYTQASLRYKPLKLALLGGGALVAAWMLSRSGTTRVSGDGINAPH</sequence>
<gene>
    <name evidence="6" type="ORF">C9I28_09520</name>
</gene>
<feature type="compositionally biased region" description="Polar residues" evidence="4">
    <location>
        <begin position="265"/>
        <end position="274"/>
    </location>
</feature>
<dbReference type="Pfam" id="PF00106">
    <property type="entry name" value="adh_short"/>
    <property type="match status" value="1"/>
</dbReference>
<dbReference type="InterPro" id="IPR036291">
    <property type="entry name" value="NAD(P)-bd_dom_sf"/>
</dbReference>
<dbReference type="PANTHER" id="PTHR44196">
    <property type="entry name" value="DEHYDROGENASE/REDUCTASE SDR FAMILY MEMBER 7B"/>
    <property type="match status" value="1"/>
</dbReference>
<dbReference type="PANTHER" id="PTHR44196:SF1">
    <property type="entry name" value="DEHYDROGENASE_REDUCTASE SDR FAMILY MEMBER 7B"/>
    <property type="match status" value="1"/>
</dbReference>
<dbReference type="GO" id="GO:0016020">
    <property type="term" value="C:membrane"/>
    <property type="evidence" value="ECO:0007669"/>
    <property type="project" value="TreeGrafter"/>
</dbReference>
<evidence type="ECO:0000313" key="7">
    <source>
        <dbReference type="Proteomes" id="UP000240505"/>
    </source>
</evidence>
<dbReference type="Proteomes" id="UP000240505">
    <property type="component" value="Chromosome"/>
</dbReference>
<dbReference type="SMART" id="SM00822">
    <property type="entry name" value="PKS_KR"/>
    <property type="match status" value="1"/>
</dbReference>
<evidence type="ECO:0000256" key="2">
    <source>
        <dbReference type="ARBA" id="ARBA00023002"/>
    </source>
</evidence>
<proteinExistence type="inferred from homology"/>
<evidence type="ECO:0000259" key="5">
    <source>
        <dbReference type="SMART" id="SM00822"/>
    </source>
</evidence>
<keyword evidence="7" id="KW-1185">Reference proteome</keyword>
<dbReference type="KEGG" id="masz:C9I28_09520"/>
<name>A0A2R4C8R5_9BURK</name>
<dbReference type="GO" id="GO:0016491">
    <property type="term" value="F:oxidoreductase activity"/>
    <property type="evidence" value="ECO:0007669"/>
    <property type="project" value="UniProtKB-KW"/>
</dbReference>
<keyword evidence="2" id="KW-0560">Oxidoreductase</keyword>
<organism evidence="6 7">
    <name type="scientific">Pseudoduganella armeniaca</name>
    <dbReference type="NCBI Taxonomy" id="2072590"/>
    <lineage>
        <taxon>Bacteria</taxon>
        <taxon>Pseudomonadati</taxon>
        <taxon>Pseudomonadota</taxon>
        <taxon>Betaproteobacteria</taxon>
        <taxon>Burkholderiales</taxon>
        <taxon>Oxalobacteraceae</taxon>
        <taxon>Telluria group</taxon>
        <taxon>Pseudoduganella</taxon>
    </lineage>
</organism>
<feature type="domain" description="Ketoreductase" evidence="5">
    <location>
        <begin position="9"/>
        <end position="184"/>
    </location>
</feature>
<protein>
    <submittedName>
        <fullName evidence="6">Short-chain dehydrogenase</fullName>
    </submittedName>
</protein>
<accession>A0A2R4C8R5</accession>
<dbReference type="PROSITE" id="PS00061">
    <property type="entry name" value="ADH_SHORT"/>
    <property type="match status" value="1"/>
</dbReference>
<feature type="region of interest" description="Disordered" evidence="4">
    <location>
        <begin position="265"/>
        <end position="302"/>
    </location>
</feature>
<evidence type="ECO:0000256" key="1">
    <source>
        <dbReference type="ARBA" id="ARBA00006484"/>
    </source>
</evidence>
<dbReference type="InterPro" id="IPR057326">
    <property type="entry name" value="KR_dom"/>
</dbReference>